<dbReference type="RefSeq" id="WP_152801274.1">
    <property type="nucleotide sequence ID" value="NZ_WHNX01000003.1"/>
</dbReference>
<evidence type="ECO:0000256" key="1">
    <source>
        <dbReference type="ARBA" id="ARBA00022448"/>
    </source>
</evidence>
<dbReference type="InterPro" id="IPR044911">
    <property type="entry name" value="V-type_ATPase_csu/dsu_dom_3"/>
</dbReference>
<dbReference type="InterPro" id="IPR002843">
    <property type="entry name" value="ATPase_V0-cplx_csu/dsu"/>
</dbReference>
<dbReference type="PANTHER" id="PTHR38682">
    <property type="entry name" value="V-TYPE ATP SYNTHASE SUBUNIT C"/>
    <property type="match status" value="1"/>
</dbReference>
<proteinExistence type="predicted"/>
<organism evidence="3 4">
    <name type="scientific">Alkalibaculum sporogenes</name>
    <dbReference type="NCBI Taxonomy" id="2655001"/>
    <lineage>
        <taxon>Bacteria</taxon>
        <taxon>Bacillati</taxon>
        <taxon>Bacillota</taxon>
        <taxon>Clostridia</taxon>
        <taxon>Eubacteriales</taxon>
        <taxon>Eubacteriaceae</taxon>
        <taxon>Alkalibaculum</taxon>
    </lineage>
</organism>
<dbReference type="InterPro" id="IPR050873">
    <property type="entry name" value="V-ATPase_V0D/AC39_subunit"/>
</dbReference>
<dbReference type="Proteomes" id="UP000440004">
    <property type="component" value="Unassembled WGS sequence"/>
</dbReference>
<evidence type="ECO:0000256" key="2">
    <source>
        <dbReference type="ARBA" id="ARBA00023065"/>
    </source>
</evidence>
<dbReference type="InterPro" id="IPR036079">
    <property type="entry name" value="ATPase_csu/dsu_sf"/>
</dbReference>
<evidence type="ECO:0000313" key="3">
    <source>
        <dbReference type="EMBL" id="MPW24614.1"/>
    </source>
</evidence>
<keyword evidence="1" id="KW-0813">Transport</keyword>
<dbReference type="EMBL" id="WHNX01000003">
    <property type="protein sequence ID" value="MPW24614.1"/>
    <property type="molecule type" value="Genomic_DNA"/>
</dbReference>
<gene>
    <name evidence="3" type="ORF">GC105_02250</name>
</gene>
<name>A0A6A7K5J1_9FIRM</name>
<keyword evidence="2" id="KW-0406">Ion transport</keyword>
<evidence type="ECO:0008006" key="5">
    <source>
        <dbReference type="Google" id="ProtNLM"/>
    </source>
</evidence>
<dbReference type="SUPFAM" id="SSF103486">
    <property type="entry name" value="V-type ATP synthase subunit C"/>
    <property type="match status" value="1"/>
</dbReference>
<dbReference type="Gene3D" id="1.10.132.50">
    <property type="entry name" value="ATP synthase (C/AC39) subunit, domain 3"/>
    <property type="match status" value="3"/>
</dbReference>
<evidence type="ECO:0000313" key="4">
    <source>
        <dbReference type="Proteomes" id="UP000440004"/>
    </source>
</evidence>
<dbReference type="AlphaFoldDB" id="A0A6A7K5J1"/>
<sequence>MNMINNMKFSTVNTKISAMKSNMLSEKDFITLMKLENVKEVFNYLNDNTAFNKVLWNLKGRKIHRNEVERALYKYRVIVIEKIMFYLRDEYKNFIKSYMLRYEIEDLKLVLEVVLGRTKPDNFQDYLFSSKYSKINFTELLEQDSINKVLEKLKGTDYYRLILPYSKQIDDKFSFYIEMILDKYYYHQLVATALKLPYQEDKESTEILRKNIDLLNLEWIYRATKYYDMSKEEILNFVLDYGYKYDYHKLKDFIYAFDLKKLKSYLEQTEYAFLFNHNYDDIDMYMERRIDRYTFYKALHLYRFSTLSFGKVIAYIQLIEFEVKDIISIIESKRYQMSAGEITKYLIRTIEVVE</sequence>
<dbReference type="GO" id="GO:0046961">
    <property type="term" value="F:proton-transporting ATPase activity, rotational mechanism"/>
    <property type="evidence" value="ECO:0007669"/>
    <property type="project" value="InterPro"/>
</dbReference>
<accession>A0A6A7K5J1</accession>
<comment type="caution">
    <text evidence="3">The sequence shown here is derived from an EMBL/GenBank/DDBJ whole genome shotgun (WGS) entry which is preliminary data.</text>
</comment>
<protein>
    <recommendedName>
        <fullName evidence="5">ATPase</fullName>
    </recommendedName>
</protein>
<dbReference type="PANTHER" id="PTHR38682:SF1">
    <property type="entry name" value="V-TYPE ATP SYNTHASE SUBUNIT C"/>
    <property type="match status" value="1"/>
</dbReference>
<reference evidence="3 4" key="1">
    <citation type="submission" date="2019-10" db="EMBL/GenBank/DDBJ databases">
        <title>Alkalibaculum tamaniensis sp.nov., a new alkaliphilic acetogen, isolated on methoxylated aromatics from a mud volcano.</title>
        <authorList>
            <person name="Khomyakova M.A."/>
            <person name="Merkel A.Y."/>
            <person name="Bonch-Osmolovskaya E.A."/>
            <person name="Slobodkin A.I."/>
        </authorList>
    </citation>
    <scope>NUCLEOTIDE SEQUENCE [LARGE SCALE GENOMIC DNA]</scope>
    <source>
        <strain evidence="3 4">M08DMB</strain>
    </source>
</reference>
<dbReference type="Pfam" id="PF01992">
    <property type="entry name" value="vATP-synt_AC39"/>
    <property type="match status" value="1"/>
</dbReference>
<keyword evidence="4" id="KW-1185">Reference proteome</keyword>